<evidence type="ECO:0000256" key="4">
    <source>
        <dbReference type="ARBA" id="ARBA00022679"/>
    </source>
</evidence>
<dbReference type="SUPFAM" id="SSF55785">
    <property type="entry name" value="PYP-like sensor domain (PAS domain)"/>
    <property type="match status" value="2"/>
</dbReference>
<feature type="domain" description="PAC" evidence="10">
    <location>
        <begin position="90"/>
        <end position="142"/>
    </location>
</feature>
<evidence type="ECO:0000259" key="10">
    <source>
        <dbReference type="PROSITE" id="PS50113"/>
    </source>
</evidence>
<evidence type="ECO:0000259" key="9">
    <source>
        <dbReference type="PROSITE" id="PS50112"/>
    </source>
</evidence>
<feature type="modified residue" description="4-aspartylphosphate" evidence="6">
    <location>
        <position position="567"/>
    </location>
</feature>
<dbReference type="Pfam" id="PF13426">
    <property type="entry name" value="PAS_9"/>
    <property type="match status" value="2"/>
</dbReference>
<evidence type="ECO:0000256" key="1">
    <source>
        <dbReference type="ARBA" id="ARBA00000085"/>
    </source>
</evidence>
<dbReference type="EMBL" id="LR743508">
    <property type="protein sequence ID" value="CAA2110181.1"/>
    <property type="molecule type" value="Genomic_DNA"/>
</dbReference>
<dbReference type="InterPro" id="IPR005467">
    <property type="entry name" value="His_kinase_dom"/>
</dbReference>
<reference evidence="11" key="1">
    <citation type="submission" date="2019-12" db="EMBL/GenBank/DDBJ databases">
        <authorList>
            <person name="Cremers G."/>
        </authorList>
    </citation>
    <scope>NUCLEOTIDE SEQUENCE</scope>
    <source>
        <strain evidence="11">Vvax</strain>
    </source>
</reference>
<dbReference type="SUPFAM" id="SSF52172">
    <property type="entry name" value="CheY-like"/>
    <property type="match status" value="1"/>
</dbReference>
<dbReference type="InterPro" id="IPR004358">
    <property type="entry name" value="Sig_transdc_His_kin-like_C"/>
</dbReference>
<dbReference type="InterPro" id="IPR035965">
    <property type="entry name" value="PAS-like_dom_sf"/>
</dbReference>
<dbReference type="PROSITE" id="PS50113">
    <property type="entry name" value="PAC"/>
    <property type="match status" value="2"/>
</dbReference>
<feature type="domain" description="Response regulatory" evidence="8">
    <location>
        <begin position="518"/>
        <end position="633"/>
    </location>
</feature>
<dbReference type="InterPro" id="IPR003661">
    <property type="entry name" value="HisK_dim/P_dom"/>
</dbReference>
<dbReference type="InterPro" id="IPR036890">
    <property type="entry name" value="HATPase_C_sf"/>
</dbReference>
<keyword evidence="5" id="KW-0418">Kinase</keyword>
<dbReference type="PRINTS" id="PR00344">
    <property type="entry name" value="BCTRLSENSOR"/>
</dbReference>
<protein>
    <recommendedName>
        <fullName evidence="2">histidine kinase</fullName>
        <ecNumber evidence="2">2.7.13.3</ecNumber>
    </recommendedName>
</protein>
<dbReference type="GO" id="GO:0000155">
    <property type="term" value="F:phosphorelay sensor kinase activity"/>
    <property type="evidence" value="ECO:0007669"/>
    <property type="project" value="InterPro"/>
</dbReference>
<feature type="domain" description="PAS" evidence="9">
    <location>
        <begin position="143"/>
        <end position="198"/>
    </location>
</feature>
<comment type="catalytic activity">
    <reaction evidence="1">
        <text>ATP + protein L-histidine = ADP + protein N-phospho-L-histidine.</text>
        <dbReference type="EC" id="2.7.13.3"/>
    </reaction>
</comment>
<name>A0A679JLQ5_VARPD</name>
<keyword evidence="3 6" id="KW-0597">Phosphoprotein</keyword>
<dbReference type="SUPFAM" id="SSF47384">
    <property type="entry name" value="Homodimeric domain of signal transducing histidine kinase"/>
    <property type="match status" value="1"/>
</dbReference>
<dbReference type="GO" id="GO:0009927">
    <property type="term" value="F:histidine phosphotransfer kinase activity"/>
    <property type="evidence" value="ECO:0007669"/>
    <property type="project" value="TreeGrafter"/>
</dbReference>
<dbReference type="SMART" id="SM00388">
    <property type="entry name" value="HisKA"/>
    <property type="match status" value="1"/>
</dbReference>
<dbReference type="SMART" id="SM00448">
    <property type="entry name" value="REC"/>
    <property type="match status" value="1"/>
</dbReference>
<feature type="domain" description="PAS" evidence="9">
    <location>
        <begin position="15"/>
        <end position="70"/>
    </location>
</feature>
<dbReference type="RefSeq" id="WP_339094524.1">
    <property type="nucleotide sequence ID" value="NZ_LR743508.1"/>
</dbReference>
<dbReference type="CDD" id="cd00082">
    <property type="entry name" value="HisKA"/>
    <property type="match status" value="1"/>
</dbReference>
<evidence type="ECO:0000256" key="2">
    <source>
        <dbReference type="ARBA" id="ARBA00012438"/>
    </source>
</evidence>
<dbReference type="Gene3D" id="3.40.50.2300">
    <property type="match status" value="1"/>
</dbReference>
<dbReference type="Gene3D" id="3.30.565.10">
    <property type="entry name" value="Histidine kinase-like ATPase, C-terminal domain"/>
    <property type="match status" value="1"/>
</dbReference>
<evidence type="ECO:0000259" key="8">
    <source>
        <dbReference type="PROSITE" id="PS50110"/>
    </source>
</evidence>
<dbReference type="InterPro" id="IPR000700">
    <property type="entry name" value="PAS-assoc_C"/>
</dbReference>
<dbReference type="PANTHER" id="PTHR43047">
    <property type="entry name" value="TWO-COMPONENT HISTIDINE PROTEIN KINASE"/>
    <property type="match status" value="1"/>
</dbReference>
<dbReference type="InterPro" id="IPR003594">
    <property type="entry name" value="HATPase_dom"/>
</dbReference>
<keyword evidence="4 11" id="KW-0808">Transferase</keyword>
<dbReference type="EC" id="2.7.13.3" evidence="2"/>
<proteinExistence type="predicted"/>
<evidence type="ECO:0000256" key="6">
    <source>
        <dbReference type="PROSITE-ProRule" id="PRU00169"/>
    </source>
</evidence>
<dbReference type="PROSITE" id="PS50112">
    <property type="entry name" value="PAS"/>
    <property type="match status" value="2"/>
</dbReference>
<evidence type="ECO:0000259" key="7">
    <source>
        <dbReference type="PROSITE" id="PS50109"/>
    </source>
</evidence>
<feature type="domain" description="Histidine kinase" evidence="7">
    <location>
        <begin position="280"/>
        <end position="502"/>
    </location>
</feature>
<dbReference type="Gene3D" id="3.30.450.20">
    <property type="entry name" value="PAS domain"/>
    <property type="match status" value="2"/>
</dbReference>
<dbReference type="Pfam" id="PF00512">
    <property type="entry name" value="HisKA"/>
    <property type="match status" value="1"/>
</dbReference>
<feature type="domain" description="PAC" evidence="10">
    <location>
        <begin position="218"/>
        <end position="270"/>
    </location>
</feature>
<organism evidence="11">
    <name type="scientific">Variovorax paradoxus</name>
    <dbReference type="NCBI Taxonomy" id="34073"/>
    <lineage>
        <taxon>Bacteria</taxon>
        <taxon>Pseudomonadati</taxon>
        <taxon>Pseudomonadota</taxon>
        <taxon>Betaproteobacteria</taxon>
        <taxon>Burkholderiales</taxon>
        <taxon>Comamonadaceae</taxon>
        <taxon>Variovorax</taxon>
    </lineage>
</organism>
<dbReference type="AlphaFoldDB" id="A0A679JLQ5"/>
<dbReference type="NCBIfam" id="TIGR00229">
    <property type="entry name" value="sensory_box"/>
    <property type="match status" value="2"/>
</dbReference>
<dbReference type="PROSITE" id="PS50109">
    <property type="entry name" value="HIS_KIN"/>
    <property type="match status" value="1"/>
</dbReference>
<dbReference type="PANTHER" id="PTHR43047:SF72">
    <property type="entry name" value="OSMOSENSING HISTIDINE PROTEIN KINASE SLN1"/>
    <property type="match status" value="1"/>
</dbReference>
<dbReference type="PROSITE" id="PS50110">
    <property type="entry name" value="RESPONSE_REGULATORY"/>
    <property type="match status" value="1"/>
</dbReference>
<evidence type="ECO:0000313" key="11">
    <source>
        <dbReference type="EMBL" id="CAA2110181.1"/>
    </source>
</evidence>
<sequence>MTDIVPAGLTVSGMTDADYRLMVDSLVDYAIIFLDPHGHVVSWNAGARLLSGYDDADILGRHFSIFYPQEALSRGWPEHELAQTIKLGRFEDEGWRLRKDGTRFWANIVITRVPGPSGGTRGFSKIIRDLSDRRKQEEAMRASEERFRLLVEGVKDYAIFMLDPGGHIVSWNLGAEKNKGYKAHEIIGQHFSTFYPPDVAARGWPAEELANALRDGRFEDEGWRVRKDGTRFWASVVITAIYDAAGQHKGFAKVTRDLTERRRITALEDEGRRMTTFLAMLGHELRNPLAPISNALELLKREKTESRILNKTRDIIERQLRQMTRLIDDLLDVGRITSGRIHLEAKPVRLREIIVDGVEAIRPGIALKSQALDLQIEGADPWVTGDQARLIQIVGNLAHNACKFTPNGGHIVIRLGFNPANAAEAEITVRDDGPGIPRKDLERVFELFVQGERELARTQGGLGLGLSLVQQLTNLHGGYISVFSTGRAGEGSEFIVRLPAAPTPNVLGDTERVEGEKLVLIVDDNRDAAETLGLLLETLGYVCRIEHDGLAAIEAVKASRPDVVLLDIGLPGIDGHEVARRLRADLIDPPALIAITGYGQPSDRDTSFEAGFVAHLTKPVDIERLTAALDQIYARKA</sequence>
<dbReference type="Gene3D" id="1.10.287.130">
    <property type="match status" value="1"/>
</dbReference>
<gene>
    <name evidence="11" type="primary">arcB_7</name>
    <name evidence="11" type="ORF">VVAX_06444</name>
</gene>
<dbReference type="Pfam" id="PF00072">
    <property type="entry name" value="Response_reg"/>
    <property type="match status" value="1"/>
</dbReference>
<accession>A0A679JLQ5</accession>
<dbReference type="SMART" id="SM00086">
    <property type="entry name" value="PAC"/>
    <property type="match status" value="2"/>
</dbReference>
<dbReference type="Pfam" id="PF02518">
    <property type="entry name" value="HATPase_c"/>
    <property type="match status" value="1"/>
</dbReference>
<evidence type="ECO:0000256" key="3">
    <source>
        <dbReference type="ARBA" id="ARBA00022553"/>
    </source>
</evidence>
<dbReference type="CDD" id="cd00130">
    <property type="entry name" value="PAS"/>
    <property type="match status" value="2"/>
</dbReference>
<dbReference type="InterPro" id="IPR036097">
    <property type="entry name" value="HisK_dim/P_sf"/>
</dbReference>
<dbReference type="SMART" id="SM00091">
    <property type="entry name" value="PAS"/>
    <property type="match status" value="2"/>
</dbReference>
<dbReference type="InterPro" id="IPR001610">
    <property type="entry name" value="PAC"/>
</dbReference>
<dbReference type="SMART" id="SM00387">
    <property type="entry name" value="HATPase_c"/>
    <property type="match status" value="1"/>
</dbReference>
<evidence type="ECO:0000256" key="5">
    <source>
        <dbReference type="ARBA" id="ARBA00022777"/>
    </source>
</evidence>
<dbReference type="SUPFAM" id="SSF55874">
    <property type="entry name" value="ATPase domain of HSP90 chaperone/DNA topoisomerase II/histidine kinase"/>
    <property type="match status" value="1"/>
</dbReference>
<dbReference type="GO" id="GO:0005886">
    <property type="term" value="C:plasma membrane"/>
    <property type="evidence" value="ECO:0007669"/>
    <property type="project" value="TreeGrafter"/>
</dbReference>
<dbReference type="InterPro" id="IPR001789">
    <property type="entry name" value="Sig_transdc_resp-reg_receiver"/>
</dbReference>
<dbReference type="InterPro" id="IPR011006">
    <property type="entry name" value="CheY-like_superfamily"/>
</dbReference>
<dbReference type="InterPro" id="IPR000014">
    <property type="entry name" value="PAS"/>
</dbReference>